<comment type="caution">
    <text evidence="2">The sequence shown here is derived from an EMBL/GenBank/DDBJ whole genome shotgun (WGS) entry which is preliminary data.</text>
</comment>
<dbReference type="InterPro" id="IPR050218">
    <property type="entry name" value="LptD"/>
</dbReference>
<evidence type="ECO:0000313" key="2">
    <source>
        <dbReference type="EMBL" id="PZO89867.1"/>
    </source>
</evidence>
<dbReference type="AlphaFoldDB" id="A0A2W5A9J9"/>
<dbReference type="InterPro" id="IPR007543">
    <property type="entry name" value="LptD_C"/>
</dbReference>
<dbReference type="Proteomes" id="UP000249066">
    <property type="component" value="Unassembled WGS sequence"/>
</dbReference>
<dbReference type="GO" id="GO:0009279">
    <property type="term" value="C:cell outer membrane"/>
    <property type="evidence" value="ECO:0007669"/>
    <property type="project" value="TreeGrafter"/>
</dbReference>
<reference evidence="2 3" key="1">
    <citation type="submission" date="2017-08" db="EMBL/GenBank/DDBJ databases">
        <title>Infants hospitalized years apart are colonized by the same room-sourced microbial strains.</title>
        <authorList>
            <person name="Brooks B."/>
            <person name="Olm M.R."/>
            <person name="Firek B.A."/>
            <person name="Baker R."/>
            <person name="Thomas B.C."/>
            <person name="Morowitz M.J."/>
            <person name="Banfield J.F."/>
        </authorList>
    </citation>
    <scope>NUCLEOTIDE SEQUENCE [LARGE SCALE GENOMIC DNA]</scope>
    <source>
        <strain evidence="2">S2_018_000_R2_101</strain>
    </source>
</reference>
<dbReference type="PANTHER" id="PTHR30189">
    <property type="entry name" value="LPS-ASSEMBLY PROTEIN"/>
    <property type="match status" value="1"/>
</dbReference>
<dbReference type="GO" id="GO:0061024">
    <property type="term" value="P:membrane organization"/>
    <property type="evidence" value="ECO:0007669"/>
    <property type="project" value="InterPro"/>
</dbReference>
<feature type="non-terminal residue" evidence="2">
    <location>
        <position position="1"/>
    </location>
</feature>
<proteinExistence type="predicted"/>
<feature type="domain" description="LptD C-terminal" evidence="1">
    <location>
        <begin position="7"/>
        <end position="374"/>
    </location>
</feature>
<name>A0A2W5A9J9_9SPHN</name>
<dbReference type="PANTHER" id="PTHR30189:SF1">
    <property type="entry name" value="LPS-ASSEMBLY PROTEIN LPTD"/>
    <property type="match status" value="1"/>
</dbReference>
<accession>A0A2W5A9J9</accession>
<dbReference type="Pfam" id="PF04453">
    <property type="entry name" value="LptD"/>
    <property type="match status" value="1"/>
</dbReference>
<organism evidence="2 3">
    <name type="scientific">Sphingomonas sanxanigenens</name>
    <dbReference type="NCBI Taxonomy" id="397260"/>
    <lineage>
        <taxon>Bacteria</taxon>
        <taxon>Pseudomonadati</taxon>
        <taxon>Pseudomonadota</taxon>
        <taxon>Alphaproteobacteria</taxon>
        <taxon>Sphingomonadales</taxon>
        <taxon>Sphingomonadaceae</taxon>
        <taxon>Sphingomonas</taxon>
    </lineage>
</organism>
<gene>
    <name evidence="2" type="ORF">DI623_08675</name>
</gene>
<evidence type="ECO:0000313" key="3">
    <source>
        <dbReference type="Proteomes" id="UP000249066"/>
    </source>
</evidence>
<dbReference type="GO" id="GO:1990351">
    <property type="term" value="C:transporter complex"/>
    <property type="evidence" value="ECO:0007669"/>
    <property type="project" value="TreeGrafter"/>
</dbReference>
<evidence type="ECO:0000259" key="1">
    <source>
        <dbReference type="Pfam" id="PF04453"/>
    </source>
</evidence>
<sequence>NDGSKRFRGYLDASGRFQLDPNWDITGSIRAVTDRTFLRRYNYSYDDRLRSTIRLERIGPDSYFSLAGWVTQTLRANDPQGQQPIALPELDYRRRFGDPVLGGNFQLQLNSLGITRTDGQDTQRAFAEFKWDLRKYTPFGQEVTFTALTRGDVYHTDNTLATPTLIYRGDPGWRARAIATVAVDVKWPFVGQFLGGTQQITPRVQIVASPNISNLKIPNEDSRAFDLEDSNLFALNRFPGYDRYEDGQRITYGVDYALTLPGFSIDANVGQSYRLDSKPQLFPEGTGLSSRTSDIVGRAEVRFRDFVKITERFRLDKDTLAIRRNEVDATIGSRKTYVLFGYLRLNRDIDPSIEDLRDREELRAGGRVQFAKYWSLFGSAIIDLTDRNEDPLSSSDGFEPIRHRLGISYEDDCVEVGLTWRRDYEDTGDARRGNSFLLRLAFKNLGS</sequence>
<protein>
    <submittedName>
        <fullName evidence="2">LPS-assembly protein LptD</fullName>
    </submittedName>
</protein>
<dbReference type="EMBL" id="QFNN01000043">
    <property type="protein sequence ID" value="PZO89867.1"/>
    <property type="molecule type" value="Genomic_DNA"/>
</dbReference>